<dbReference type="AlphaFoldDB" id="A0A2S0RDY6"/>
<proteinExistence type="predicted"/>
<reference evidence="1 2" key="1">
    <citation type="submission" date="2018-04" db="EMBL/GenBank/DDBJ databases">
        <title>Genome sequencing of Flavobacterium sp. HYN0048.</title>
        <authorList>
            <person name="Yi H."/>
            <person name="Baek C."/>
        </authorList>
    </citation>
    <scope>NUCLEOTIDE SEQUENCE [LARGE SCALE GENOMIC DNA]</scope>
    <source>
        <strain evidence="1 2">HYN0048</strain>
    </source>
</reference>
<sequence length="356" mass="41436">MDAKDLYQSLSADNKRQLQQLAAEICEKYDRGDKAGQYKGRVVLFLGAAVNYHLSRPGFEGIYGKDDRPPLGNELNNYFIDALFAADTTTERSDYMKQERLPLSWVSQYYQETFSREAMVDKLAHAIDNKRTSPILNALAEMPFKYIVSTNYDHLFETALDRAIANGYKKGYKKGVYKPNRGDASEYTEDFGPDISAEMPFLYKLHGDIRDPFNEDGDYLPEKDAIVLTDEDYLHFILRMSQVSSNMERGLTDQRLDLYPIPQSINNAFSGLNRNTFLFVGYSLRDYNLRLIFKTALWKKNVDIFRALQKWSIDMKPDEVIKNIYIRDYKFSFIEDDIWSTVPYLYKEMFGKEMPL</sequence>
<accession>A0A2S0RDY6</accession>
<dbReference type="SUPFAM" id="SSF52467">
    <property type="entry name" value="DHS-like NAD/FAD-binding domain"/>
    <property type="match status" value="1"/>
</dbReference>
<gene>
    <name evidence="1" type="ORF">HYN48_07235</name>
</gene>
<dbReference type="KEGG" id="fmg:HYN48_07235"/>
<dbReference type="Proteomes" id="UP000244193">
    <property type="component" value="Chromosome"/>
</dbReference>
<dbReference type="RefSeq" id="WP_108370470.1">
    <property type="nucleotide sequence ID" value="NZ_CP028811.1"/>
</dbReference>
<dbReference type="InterPro" id="IPR029035">
    <property type="entry name" value="DHS-like_NAD/FAD-binding_dom"/>
</dbReference>
<dbReference type="EMBL" id="CP028811">
    <property type="protein sequence ID" value="AWA29886.1"/>
    <property type="molecule type" value="Genomic_DNA"/>
</dbReference>
<evidence type="ECO:0000313" key="1">
    <source>
        <dbReference type="EMBL" id="AWA29886.1"/>
    </source>
</evidence>
<protein>
    <submittedName>
        <fullName evidence="1">Uncharacterized protein</fullName>
    </submittedName>
</protein>
<organism evidence="1 2">
    <name type="scientific">Flavobacterium magnum</name>
    <dbReference type="NCBI Taxonomy" id="2162713"/>
    <lineage>
        <taxon>Bacteria</taxon>
        <taxon>Pseudomonadati</taxon>
        <taxon>Bacteroidota</taxon>
        <taxon>Flavobacteriia</taxon>
        <taxon>Flavobacteriales</taxon>
        <taxon>Flavobacteriaceae</taxon>
        <taxon>Flavobacterium</taxon>
    </lineage>
</organism>
<evidence type="ECO:0000313" key="2">
    <source>
        <dbReference type="Proteomes" id="UP000244193"/>
    </source>
</evidence>
<dbReference type="OrthoDB" id="1688888at2"/>
<dbReference type="Pfam" id="PF13289">
    <property type="entry name" value="SIR2_2"/>
    <property type="match status" value="1"/>
</dbReference>
<name>A0A2S0RDY6_9FLAO</name>
<keyword evidence="2" id="KW-1185">Reference proteome</keyword>